<reference evidence="3" key="1">
    <citation type="submission" date="2013-06" db="EMBL/GenBank/DDBJ databases">
        <authorList>
            <person name="Zhao Q."/>
        </authorList>
    </citation>
    <scope>NUCLEOTIDE SEQUENCE</scope>
    <source>
        <strain evidence="3">cv. W1943</strain>
    </source>
</reference>
<evidence type="ECO:0000256" key="1">
    <source>
        <dbReference type="SAM" id="MobiDB-lite"/>
    </source>
</evidence>
<evidence type="ECO:0000313" key="3">
    <source>
        <dbReference type="Proteomes" id="UP000008022"/>
    </source>
</evidence>
<dbReference type="AlphaFoldDB" id="A0A0E0Q6V9"/>
<proteinExistence type="predicted"/>
<evidence type="ECO:0008006" key="4">
    <source>
        <dbReference type="Google" id="ProtNLM"/>
    </source>
</evidence>
<protein>
    <recommendedName>
        <fullName evidence="4">DUF834 domain-containing protein</fullName>
    </recommendedName>
</protein>
<reference evidence="2" key="2">
    <citation type="submission" date="2015-06" db="UniProtKB">
        <authorList>
            <consortium name="EnsemblPlants"/>
        </authorList>
    </citation>
    <scope>IDENTIFICATION</scope>
</reference>
<evidence type="ECO:0000313" key="2">
    <source>
        <dbReference type="EnsemblPlants" id="ORUFI07G10960.1"/>
    </source>
</evidence>
<organism evidence="2 3">
    <name type="scientific">Oryza rufipogon</name>
    <name type="common">Brownbeard rice</name>
    <name type="synonym">Asian wild rice</name>
    <dbReference type="NCBI Taxonomy" id="4529"/>
    <lineage>
        <taxon>Eukaryota</taxon>
        <taxon>Viridiplantae</taxon>
        <taxon>Streptophyta</taxon>
        <taxon>Embryophyta</taxon>
        <taxon>Tracheophyta</taxon>
        <taxon>Spermatophyta</taxon>
        <taxon>Magnoliopsida</taxon>
        <taxon>Liliopsida</taxon>
        <taxon>Poales</taxon>
        <taxon>Poaceae</taxon>
        <taxon>BOP clade</taxon>
        <taxon>Oryzoideae</taxon>
        <taxon>Oryzeae</taxon>
        <taxon>Oryzinae</taxon>
        <taxon>Oryza</taxon>
    </lineage>
</organism>
<feature type="compositionally biased region" description="Gly residues" evidence="1">
    <location>
        <begin position="1"/>
        <end position="10"/>
    </location>
</feature>
<dbReference type="Gramene" id="ORUFI07G10960.1">
    <property type="protein sequence ID" value="ORUFI07G10960.1"/>
    <property type="gene ID" value="ORUFI07G10960"/>
</dbReference>
<dbReference type="HOGENOM" id="CLU_130652_0_0_1"/>
<feature type="compositionally biased region" description="Basic and acidic residues" evidence="1">
    <location>
        <begin position="148"/>
        <end position="157"/>
    </location>
</feature>
<feature type="compositionally biased region" description="Low complexity" evidence="1">
    <location>
        <begin position="42"/>
        <end position="63"/>
    </location>
</feature>
<accession>A0A0E0Q6V9</accession>
<sequence length="176" mass="17739">MATGVGGGARGRAAPTRASRDAPAADGAEEGVGQHWGRTQLGAAGWRRAVAEAARGRGLAPSGSDGGEQDGEDAPVEGGGGATATPLPLLHLNPTSSIRGGAPARPPPWALSVRATSPCAELAAHPSAELVARGRGWGEDVIAGGGRGGKEGVEMEKHRRIGHELKEVSSILIRED</sequence>
<name>A0A0E0Q6V9_ORYRU</name>
<feature type="region of interest" description="Disordered" evidence="1">
    <location>
        <begin position="138"/>
        <end position="157"/>
    </location>
</feature>
<keyword evidence="3" id="KW-1185">Reference proteome</keyword>
<feature type="region of interest" description="Disordered" evidence="1">
    <location>
        <begin position="1"/>
        <end position="105"/>
    </location>
</feature>
<dbReference type="EnsemblPlants" id="ORUFI07G10960.1">
    <property type="protein sequence ID" value="ORUFI07G10960.1"/>
    <property type="gene ID" value="ORUFI07G10960"/>
</dbReference>
<dbReference type="Proteomes" id="UP000008022">
    <property type="component" value="Unassembled WGS sequence"/>
</dbReference>